<dbReference type="CDD" id="cd21451">
    <property type="entry name" value="DLC-like_TCTEX1D"/>
    <property type="match status" value="1"/>
</dbReference>
<dbReference type="Proteomes" id="UP000549394">
    <property type="component" value="Unassembled WGS sequence"/>
</dbReference>
<keyword evidence="4" id="KW-1185">Reference proteome</keyword>
<proteinExistence type="inferred from homology"/>
<accession>A0A7I8W2R0</accession>
<dbReference type="Gene3D" id="3.30.1140.40">
    <property type="entry name" value="Tctex-1"/>
    <property type="match status" value="1"/>
</dbReference>
<sequence length="184" mass="20795">MDSEPKRKASISNSSDSHVPSLAPPHRRMSRVIDPSRKMSMYNMRRPSLAGSQRTGDYVVPKMPVRLANTYRLEPKNGEKFSSGEVSRVIAEVLENYLSGETYEETMCGKLAKNIAEILKERVKSMKFPRYKFVSEVTITQNGRQSMQTASRCLSNQQTDSYATASYKNSSLSAYAAVYGFYFE</sequence>
<dbReference type="PANTHER" id="PTHR21255:SF65">
    <property type="entry name" value="TCTEX1 DOMAIN-CONTAINING PROTEIN 2"/>
    <property type="match status" value="1"/>
</dbReference>
<feature type="region of interest" description="Disordered" evidence="2">
    <location>
        <begin position="1"/>
        <end position="56"/>
    </location>
</feature>
<evidence type="ECO:0000313" key="4">
    <source>
        <dbReference type="Proteomes" id="UP000549394"/>
    </source>
</evidence>
<comment type="similarity">
    <text evidence="1">Belongs to the dynein light chain Tctex-type family.</text>
</comment>
<comment type="caution">
    <text evidence="3">The sequence shown here is derived from an EMBL/GenBank/DDBJ whole genome shotgun (WGS) entry which is preliminary data.</text>
</comment>
<dbReference type="InterPro" id="IPR038586">
    <property type="entry name" value="Tctex-1-like_sf"/>
</dbReference>
<dbReference type="InterPro" id="IPR005334">
    <property type="entry name" value="Tctex-1-like"/>
</dbReference>
<dbReference type="GO" id="GO:0005737">
    <property type="term" value="C:cytoplasm"/>
    <property type="evidence" value="ECO:0007669"/>
    <property type="project" value="TreeGrafter"/>
</dbReference>
<dbReference type="Pfam" id="PF03645">
    <property type="entry name" value="Tctex-1"/>
    <property type="match status" value="1"/>
</dbReference>
<dbReference type="GO" id="GO:0045505">
    <property type="term" value="F:dynein intermediate chain binding"/>
    <property type="evidence" value="ECO:0007669"/>
    <property type="project" value="TreeGrafter"/>
</dbReference>
<dbReference type="EMBL" id="CAJFCJ010000017">
    <property type="protein sequence ID" value="CAD5122369.1"/>
    <property type="molecule type" value="Genomic_DNA"/>
</dbReference>
<evidence type="ECO:0000256" key="2">
    <source>
        <dbReference type="SAM" id="MobiDB-lite"/>
    </source>
</evidence>
<reference evidence="3 4" key="1">
    <citation type="submission" date="2020-08" db="EMBL/GenBank/DDBJ databases">
        <authorList>
            <person name="Hejnol A."/>
        </authorList>
    </citation>
    <scope>NUCLEOTIDE SEQUENCE [LARGE SCALE GENOMIC DNA]</scope>
</reference>
<name>A0A7I8W2R0_9ANNE</name>
<dbReference type="OrthoDB" id="10260741at2759"/>
<dbReference type="GO" id="GO:0007018">
    <property type="term" value="P:microtubule-based movement"/>
    <property type="evidence" value="ECO:0007669"/>
    <property type="project" value="TreeGrafter"/>
</dbReference>
<protein>
    <submittedName>
        <fullName evidence="3">Uncharacterized protein</fullName>
    </submittedName>
</protein>
<dbReference type="GO" id="GO:0005868">
    <property type="term" value="C:cytoplasmic dynein complex"/>
    <property type="evidence" value="ECO:0007669"/>
    <property type="project" value="TreeGrafter"/>
</dbReference>
<evidence type="ECO:0000256" key="1">
    <source>
        <dbReference type="ARBA" id="ARBA00005361"/>
    </source>
</evidence>
<evidence type="ECO:0000313" key="3">
    <source>
        <dbReference type="EMBL" id="CAD5122369.1"/>
    </source>
</evidence>
<gene>
    <name evidence="3" type="ORF">DGYR_LOCUS10188</name>
</gene>
<dbReference type="PANTHER" id="PTHR21255">
    <property type="entry name" value="T-COMPLEX-ASSOCIATED-TESTIS-EXPRESSED 1/ DYNEIN LIGHT CHAIN"/>
    <property type="match status" value="1"/>
</dbReference>
<dbReference type="AlphaFoldDB" id="A0A7I8W2R0"/>
<organism evidence="3 4">
    <name type="scientific">Dimorphilus gyrociliatus</name>
    <dbReference type="NCBI Taxonomy" id="2664684"/>
    <lineage>
        <taxon>Eukaryota</taxon>
        <taxon>Metazoa</taxon>
        <taxon>Spiralia</taxon>
        <taxon>Lophotrochozoa</taxon>
        <taxon>Annelida</taxon>
        <taxon>Polychaeta</taxon>
        <taxon>Polychaeta incertae sedis</taxon>
        <taxon>Dinophilidae</taxon>
        <taxon>Dimorphilus</taxon>
    </lineage>
</organism>